<organism evidence="12 13">
    <name type="scientific">Capnocytophaga gingivalis</name>
    <dbReference type="NCBI Taxonomy" id="1017"/>
    <lineage>
        <taxon>Bacteria</taxon>
        <taxon>Pseudomonadati</taxon>
        <taxon>Bacteroidota</taxon>
        <taxon>Flavobacteriia</taxon>
        <taxon>Flavobacteriales</taxon>
        <taxon>Flavobacteriaceae</taxon>
        <taxon>Capnocytophaga</taxon>
    </lineage>
</organism>
<dbReference type="InterPro" id="IPR005170">
    <property type="entry name" value="Transptr-assoc_dom"/>
</dbReference>
<dbReference type="InterPro" id="IPR000644">
    <property type="entry name" value="CBS_dom"/>
</dbReference>
<dbReference type="FunFam" id="3.10.580.10:FF:000002">
    <property type="entry name" value="Magnesium/cobalt efflux protein CorC"/>
    <property type="match status" value="1"/>
</dbReference>
<dbReference type="InterPro" id="IPR046342">
    <property type="entry name" value="CBS_dom_sf"/>
</dbReference>
<dbReference type="Pfam" id="PF00571">
    <property type="entry name" value="CBS"/>
    <property type="match status" value="2"/>
</dbReference>
<keyword evidence="5 7" id="KW-0129">CBS domain</keyword>
<dbReference type="InterPro" id="IPR044751">
    <property type="entry name" value="Ion_transp-like_CBS"/>
</dbReference>
<keyword evidence="6 8" id="KW-0472">Membrane</keyword>
<keyword evidence="4 8" id="KW-1133">Transmembrane helix</keyword>
<dbReference type="GeneID" id="84808045"/>
<dbReference type="OrthoDB" id="9798188at2"/>
<evidence type="ECO:0000256" key="6">
    <source>
        <dbReference type="ARBA" id="ARBA00023136"/>
    </source>
</evidence>
<evidence type="ECO:0000259" key="10">
    <source>
        <dbReference type="PROSITE" id="PS51371"/>
    </source>
</evidence>
<feature type="transmembrane region" description="Helical" evidence="9">
    <location>
        <begin position="87"/>
        <end position="109"/>
    </location>
</feature>
<evidence type="ECO:0000256" key="3">
    <source>
        <dbReference type="ARBA" id="ARBA00022737"/>
    </source>
</evidence>
<evidence type="ECO:0000256" key="8">
    <source>
        <dbReference type="PROSITE-ProRule" id="PRU01193"/>
    </source>
</evidence>
<dbReference type="EMBL" id="CP022386">
    <property type="protein sequence ID" value="ATA86697.1"/>
    <property type="molecule type" value="Genomic_DNA"/>
</dbReference>
<evidence type="ECO:0000256" key="4">
    <source>
        <dbReference type="ARBA" id="ARBA00022989"/>
    </source>
</evidence>
<comment type="subcellular location">
    <subcellularLocation>
        <location evidence="1">Membrane</location>
        <topology evidence="1">Multi-pass membrane protein</topology>
    </subcellularLocation>
</comment>
<evidence type="ECO:0000256" key="9">
    <source>
        <dbReference type="SAM" id="Phobius"/>
    </source>
</evidence>
<evidence type="ECO:0000256" key="5">
    <source>
        <dbReference type="ARBA" id="ARBA00023122"/>
    </source>
</evidence>
<feature type="transmembrane region" description="Helical" evidence="9">
    <location>
        <begin position="57"/>
        <end position="75"/>
    </location>
</feature>
<evidence type="ECO:0000313" key="12">
    <source>
        <dbReference type="EMBL" id="ATA86697.1"/>
    </source>
</evidence>
<evidence type="ECO:0000313" key="13">
    <source>
        <dbReference type="Proteomes" id="UP000217250"/>
    </source>
</evidence>
<evidence type="ECO:0000256" key="2">
    <source>
        <dbReference type="ARBA" id="ARBA00022692"/>
    </source>
</evidence>
<evidence type="ECO:0000256" key="7">
    <source>
        <dbReference type="PROSITE-ProRule" id="PRU00703"/>
    </source>
</evidence>
<evidence type="ECO:0000259" key="11">
    <source>
        <dbReference type="PROSITE" id="PS51846"/>
    </source>
</evidence>
<dbReference type="Pfam" id="PF03471">
    <property type="entry name" value="CorC_HlyC"/>
    <property type="match status" value="1"/>
</dbReference>
<feature type="transmembrane region" description="Helical" evidence="9">
    <location>
        <begin position="6"/>
        <end position="28"/>
    </location>
</feature>
<feature type="domain" description="CNNM transmembrane" evidence="11">
    <location>
        <begin position="1"/>
        <end position="191"/>
    </location>
</feature>
<dbReference type="AlphaFoldDB" id="A0A250FRX2"/>
<dbReference type="PANTHER" id="PTHR22777:SF17">
    <property type="entry name" value="UPF0053 PROTEIN SLL0260"/>
    <property type="match status" value="1"/>
</dbReference>
<proteinExistence type="predicted"/>
<keyword evidence="2 8" id="KW-0812">Transmembrane</keyword>
<sequence>MLTSIIIILVLLFFSAYFSGMEIAYVSSNKVQLEIEKKQGGVIGSILEKLTRKPSKFIATMLVGNNVTLVIYGIEMGKLILSYLPEYFHGILWQTIISTLVIVITGEFLPKVFFQIYSNTLLRALSPVTYVLYLIFSPITAFVIWLSDNILHVFFNTQGDVTRLTFSKEELENYISEQIENMSEDKTMDSEVQIFQNALGFSQVKARDIMKPRTEIIAISIQESVACLRDLFVRSNYSKILVYQENIDDIIGYVHAFDLFKKPKTIREFLRPITFVPETIYISKLLDTLIKKHQSMAIVFDEYGGTSGLVTLEDIVEELFGEIEDEHDQIHTKELPISDKEYVFSARLEVEYLNEKYKLALPESENYDTLGGLVTDVHESIPERNEEIEIDRFRFLVEEVSDNRIITVRVFIND</sequence>
<dbReference type="PANTHER" id="PTHR22777">
    <property type="entry name" value="HEMOLYSIN-RELATED"/>
    <property type="match status" value="1"/>
</dbReference>
<dbReference type="SMART" id="SM01091">
    <property type="entry name" value="CorC_HlyC"/>
    <property type="match status" value="1"/>
</dbReference>
<dbReference type="GO" id="GO:0005886">
    <property type="term" value="C:plasma membrane"/>
    <property type="evidence" value="ECO:0007669"/>
    <property type="project" value="TreeGrafter"/>
</dbReference>
<dbReference type="GO" id="GO:0050660">
    <property type="term" value="F:flavin adenine dinucleotide binding"/>
    <property type="evidence" value="ECO:0007669"/>
    <property type="project" value="InterPro"/>
</dbReference>
<dbReference type="RefSeq" id="WP_095910043.1">
    <property type="nucleotide sequence ID" value="NZ_CALAHR010000021.1"/>
</dbReference>
<dbReference type="KEGG" id="cgh:CGC50_05665"/>
<dbReference type="Proteomes" id="UP000217250">
    <property type="component" value="Chromosome"/>
</dbReference>
<dbReference type="InterPro" id="IPR016169">
    <property type="entry name" value="FAD-bd_PCMH_sub2"/>
</dbReference>
<name>A0A250FRX2_9FLAO</name>
<feature type="domain" description="CBS" evidence="10">
    <location>
        <begin position="269"/>
        <end position="326"/>
    </location>
</feature>
<dbReference type="Pfam" id="PF01595">
    <property type="entry name" value="CNNM"/>
    <property type="match status" value="1"/>
</dbReference>
<dbReference type="SUPFAM" id="SSF54631">
    <property type="entry name" value="CBS-domain pair"/>
    <property type="match status" value="1"/>
</dbReference>
<gene>
    <name evidence="12" type="ORF">CGC50_05665</name>
</gene>
<accession>A0A250FRX2</accession>
<dbReference type="PROSITE" id="PS51371">
    <property type="entry name" value="CBS"/>
    <property type="match status" value="1"/>
</dbReference>
<dbReference type="InterPro" id="IPR002550">
    <property type="entry name" value="CNNM"/>
</dbReference>
<keyword evidence="3" id="KW-0677">Repeat</keyword>
<feature type="transmembrane region" description="Helical" evidence="9">
    <location>
        <begin position="121"/>
        <end position="146"/>
    </location>
</feature>
<dbReference type="Gene3D" id="3.30.465.10">
    <property type="match status" value="1"/>
</dbReference>
<dbReference type="CDD" id="cd04590">
    <property type="entry name" value="CBS_pair_CorC_HlyC_assoc"/>
    <property type="match status" value="1"/>
</dbReference>
<dbReference type="SUPFAM" id="SSF56176">
    <property type="entry name" value="FAD-binding/transporter-associated domain-like"/>
    <property type="match status" value="1"/>
</dbReference>
<evidence type="ECO:0000256" key="1">
    <source>
        <dbReference type="ARBA" id="ARBA00004141"/>
    </source>
</evidence>
<dbReference type="InterPro" id="IPR036318">
    <property type="entry name" value="FAD-bd_PCMH-like_sf"/>
</dbReference>
<reference evidence="13" key="1">
    <citation type="submission" date="2017-06" db="EMBL/GenBank/DDBJ databases">
        <title>Capnocytophaga spp. assemblies.</title>
        <authorList>
            <person name="Gulvik C.A."/>
        </authorList>
    </citation>
    <scope>NUCLEOTIDE SEQUENCE [LARGE SCALE GENOMIC DNA]</scope>
    <source>
        <strain evidence="13">H1496</strain>
    </source>
</reference>
<dbReference type="Gene3D" id="3.10.580.10">
    <property type="entry name" value="CBS-domain"/>
    <property type="match status" value="1"/>
</dbReference>
<protein>
    <submittedName>
        <fullName evidence="12">Hemolysin</fullName>
    </submittedName>
</protein>
<dbReference type="PROSITE" id="PS51846">
    <property type="entry name" value="CNNM"/>
    <property type="match status" value="1"/>
</dbReference>